<evidence type="ECO:0000313" key="1">
    <source>
        <dbReference type="EMBL" id="OGL46416.1"/>
    </source>
</evidence>
<evidence type="ECO:0000313" key="2">
    <source>
        <dbReference type="Proteomes" id="UP000178797"/>
    </source>
</evidence>
<organism evidence="1 2">
    <name type="scientific">Candidatus Schekmanbacteria bacterium RBG_16_38_10</name>
    <dbReference type="NCBI Taxonomy" id="1817879"/>
    <lineage>
        <taxon>Bacteria</taxon>
        <taxon>Candidatus Schekmaniibacteriota</taxon>
    </lineage>
</organism>
<gene>
    <name evidence="1" type="ORF">A2W05_09265</name>
</gene>
<dbReference type="Proteomes" id="UP000178797">
    <property type="component" value="Unassembled WGS sequence"/>
</dbReference>
<proteinExistence type="predicted"/>
<accession>A0A1F7RXW4</accession>
<reference evidence="1 2" key="1">
    <citation type="journal article" date="2016" name="Nat. Commun.">
        <title>Thousands of microbial genomes shed light on interconnected biogeochemical processes in an aquifer system.</title>
        <authorList>
            <person name="Anantharaman K."/>
            <person name="Brown C.T."/>
            <person name="Hug L.A."/>
            <person name="Sharon I."/>
            <person name="Castelle C.J."/>
            <person name="Probst A.J."/>
            <person name="Thomas B.C."/>
            <person name="Singh A."/>
            <person name="Wilkins M.J."/>
            <person name="Karaoz U."/>
            <person name="Brodie E.L."/>
            <person name="Williams K.H."/>
            <person name="Hubbard S.S."/>
            <person name="Banfield J.F."/>
        </authorList>
    </citation>
    <scope>NUCLEOTIDE SEQUENCE [LARGE SCALE GENOMIC DNA]</scope>
</reference>
<sequence>MRWGTISFLLRSFCRSEKNINFSAESLKKQEGVRLFYPGNIMNIQVERANIPAGGGWIKERTSNYSLST</sequence>
<name>A0A1F7RXW4_9BACT</name>
<protein>
    <submittedName>
        <fullName evidence="1">Uncharacterized protein</fullName>
    </submittedName>
</protein>
<dbReference type="EMBL" id="MGDE01000089">
    <property type="protein sequence ID" value="OGL46416.1"/>
    <property type="molecule type" value="Genomic_DNA"/>
</dbReference>
<comment type="caution">
    <text evidence="1">The sequence shown here is derived from an EMBL/GenBank/DDBJ whole genome shotgun (WGS) entry which is preliminary data.</text>
</comment>
<dbReference type="AlphaFoldDB" id="A0A1F7RXW4"/>